<comment type="similarity">
    <text evidence="2">Belongs to the major facilitator superfamily.</text>
</comment>
<feature type="transmembrane region" description="Helical" evidence="7">
    <location>
        <begin position="249"/>
        <end position="266"/>
    </location>
</feature>
<feature type="transmembrane region" description="Helical" evidence="7">
    <location>
        <begin position="273"/>
        <end position="292"/>
    </location>
</feature>
<evidence type="ECO:0000259" key="8">
    <source>
        <dbReference type="PROSITE" id="PS50850"/>
    </source>
</evidence>
<keyword evidence="6 7" id="KW-0472">Membrane</keyword>
<organism evidence="9 10">
    <name type="scientific">Peribacillus faecalis</name>
    <dbReference type="NCBI Taxonomy" id="2772559"/>
    <lineage>
        <taxon>Bacteria</taxon>
        <taxon>Bacillati</taxon>
        <taxon>Bacillota</taxon>
        <taxon>Bacilli</taxon>
        <taxon>Bacillales</taxon>
        <taxon>Bacillaceae</taxon>
        <taxon>Peribacillus</taxon>
    </lineage>
</organism>
<dbReference type="InterPro" id="IPR051788">
    <property type="entry name" value="MFS_Transporter"/>
</dbReference>
<evidence type="ECO:0000256" key="4">
    <source>
        <dbReference type="ARBA" id="ARBA00022692"/>
    </source>
</evidence>
<accession>A0A927CUD3</accession>
<dbReference type="SUPFAM" id="SSF103473">
    <property type="entry name" value="MFS general substrate transporter"/>
    <property type="match status" value="1"/>
</dbReference>
<evidence type="ECO:0000256" key="5">
    <source>
        <dbReference type="ARBA" id="ARBA00022989"/>
    </source>
</evidence>
<proteinExistence type="inferred from homology"/>
<feature type="transmembrane region" description="Helical" evidence="7">
    <location>
        <begin position="360"/>
        <end position="383"/>
    </location>
</feature>
<dbReference type="Proteomes" id="UP000602076">
    <property type="component" value="Unassembled WGS sequence"/>
</dbReference>
<name>A0A927CUD3_9BACI</name>
<keyword evidence="5 7" id="KW-1133">Transmembrane helix</keyword>
<feature type="transmembrane region" description="Helical" evidence="7">
    <location>
        <begin position="96"/>
        <end position="119"/>
    </location>
</feature>
<dbReference type="PROSITE" id="PS50850">
    <property type="entry name" value="MFS"/>
    <property type="match status" value="1"/>
</dbReference>
<dbReference type="InterPro" id="IPR036259">
    <property type="entry name" value="MFS_trans_sf"/>
</dbReference>
<evidence type="ECO:0000256" key="3">
    <source>
        <dbReference type="ARBA" id="ARBA00022448"/>
    </source>
</evidence>
<sequence length="400" mass="43068">MKSKFAAIGCYINYFAFGMAYIMIAQNMSFLTEKFNTDNAGVSFLVSAYGIGRLASLYLSGAASDKFGRKPFVVLGAIFCALFLIGIPLSPNYGTALAFAVLGGLANAFLDAGTYPTLMESFPNAPGAATVINKAFISVGSLILPFMISFFINHDIFFGWSFFVPAIVLLASAAFLFTVKFPSSSATKTKGEVTVVKFNGKPKFHIEGLALVGIGFTAPALLYLMNIWLPVYAQEVLDMQLTSSLKLLSYYNIGAFISVIAVAIALKSWLKPVHVLLGYPIISTVATIAFMNASSTPMTILCAFIIGFSLAGVMQLALSVICEFFWKNKGRMTGILCTATSSASAGIPFVTGMITRVTDVSGVFMFSLFINVLGILFAIIVYFRYNKLTKPVQNIVEQAA</sequence>
<dbReference type="GO" id="GO:0022857">
    <property type="term" value="F:transmembrane transporter activity"/>
    <property type="evidence" value="ECO:0007669"/>
    <property type="project" value="InterPro"/>
</dbReference>
<evidence type="ECO:0000313" key="10">
    <source>
        <dbReference type="Proteomes" id="UP000602076"/>
    </source>
</evidence>
<evidence type="ECO:0000256" key="7">
    <source>
        <dbReference type="SAM" id="Phobius"/>
    </source>
</evidence>
<feature type="transmembrane region" description="Helical" evidence="7">
    <location>
        <begin position="72"/>
        <end position="90"/>
    </location>
</feature>
<dbReference type="InterPro" id="IPR020846">
    <property type="entry name" value="MFS_dom"/>
</dbReference>
<feature type="transmembrane region" description="Helical" evidence="7">
    <location>
        <begin position="158"/>
        <end position="179"/>
    </location>
</feature>
<keyword evidence="10" id="KW-1185">Reference proteome</keyword>
<dbReference type="EMBL" id="JACXSI010000010">
    <property type="protein sequence ID" value="MBD3107743.1"/>
    <property type="molecule type" value="Genomic_DNA"/>
</dbReference>
<keyword evidence="3" id="KW-0813">Transport</keyword>
<dbReference type="PANTHER" id="PTHR23514:SF3">
    <property type="entry name" value="BYPASS OF STOP CODON PROTEIN 6"/>
    <property type="match status" value="1"/>
</dbReference>
<feature type="transmembrane region" description="Helical" evidence="7">
    <location>
        <begin position="209"/>
        <end position="229"/>
    </location>
</feature>
<reference evidence="9" key="1">
    <citation type="submission" date="2020-09" db="EMBL/GenBank/DDBJ databases">
        <title>Bacillus faecalis sp. nov., a moderately halophilic bacterium isolated from cow faeces.</title>
        <authorList>
            <person name="Jiang L."/>
            <person name="Lee J."/>
        </authorList>
    </citation>
    <scope>NUCLEOTIDE SEQUENCE</scope>
    <source>
        <strain evidence="9">AGMB 02131</strain>
    </source>
</reference>
<dbReference type="Pfam" id="PF07690">
    <property type="entry name" value="MFS_1"/>
    <property type="match status" value="1"/>
</dbReference>
<dbReference type="PROSITE" id="PS00216">
    <property type="entry name" value="SUGAR_TRANSPORT_1"/>
    <property type="match status" value="1"/>
</dbReference>
<protein>
    <submittedName>
        <fullName evidence="9">MFS transporter</fullName>
    </submittedName>
</protein>
<dbReference type="GO" id="GO:0005886">
    <property type="term" value="C:plasma membrane"/>
    <property type="evidence" value="ECO:0007669"/>
    <property type="project" value="UniProtKB-SubCell"/>
</dbReference>
<feature type="transmembrane region" description="Helical" evidence="7">
    <location>
        <begin position="131"/>
        <end position="152"/>
    </location>
</feature>
<dbReference type="PANTHER" id="PTHR23514">
    <property type="entry name" value="BYPASS OF STOP CODON PROTEIN 6"/>
    <property type="match status" value="1"/>
</dbReference>
<dbReference type="InterPro" id="IPR011701">
    <property type="entry name" value="MFS"/>
</dbReference>
<comment type="caution">
    <text evidence="9">The sequence shown here is derived from an EMBL/GenBank/DDBJ whole genome shotgun (WGS) entry which is preliminary data.</text>
</comment>
<feature type="transmembrane region" description="Helical" evidence="7">
    <location>
        <begin position="298"/>
        <end position="326"/>
    </location>
</feature>
<evidence type="ECO:0000256" key="1">
    <source>
        <dbReference type="ARBA" id="ARBA00004651"/>
    </source>
</evidence>
<comment type="subcellular location">
    <subcellularLocation>
        <location evidence="1">Cell membrane</location>
        <topology evidence="1">Multi-pass membrane protein</topology>
    </subcellularLocation>
</comment>
<feature type="domain" description="Major facilitator superfamily (MFS) profile" evidence="8">
    <location>
        <begin position="6"/>
        <end position="386"/>
    </location>
</feature>
<dbReference type="Gene3D" id="1.20.1250.20">
    <property type="entry name" value="MFS general substrate transporter like domains"/>
    <property type="match status" value="2"/>
</dbReference>
<feature type="transmembrane region" description="Helical" evidence="7">
    <location>
        <begin position="333"/>
        <end position="354"/>
    </location>
</feature>
<evidence type="ECO:0000313" key="9">
    <source>
        <dbReference type="EMBL" id="MBD3107743.1"/>
    </source>
</evidence>
<gene>
    <name evidence="9" type="ORF">IEO70_05130</name>
</gene>
<feature type="transmembrane region" description="Helical" evidence="7">
    <location>
        <begin position="12"/>
        <end position="30"/>
    </location>
</feature>
<keyword evidence="4 7" id="KW-0812">Transmembrane</keyword>
<dbReference type="InterPro" id="IPR005829">
    <property type="entry name" value="Sugar_transporter_CS"/>
</dbReference>
<evidence type="ECO:0000256" key="2">
    <source>
        <dbReference type="ARBA" id="ARBA00008335"/>
    </source>
</evidence>
<evidence type="ECO:0000256" key="6">
    <source>
        <dbReference type="ARBA" id="ARBA00023136"/>
    </source>
</evidence>
<dbReference type="AlphaFoldDB" id="A0A927CUD3"/>
<feature type="transmembrane region" description="Helical" evidence="7">
    <location>
        <begin position="42"/>
        <end position="60"/>
    </location>
</feature>